<sequence length="518" mass="57194">MATENRTKYRVAILEHAKQTGCNDSQAIMDALLMRHVKKSDFPAMPFGYSQDGFFIEPPPPDVQAWTSTYLAEVEQQPGDAGGHAGAESTPQDINPRRAAEDLPDDPAASRPSFGEIITRGLARFEEHYRLQGIARSDEEWKKLCHSLRQPLPISFRFTRAPNAAEEEFQQFAEELRDGCHTARGRYVPAPHMFDFAKMVSLGCDDRTLKQEQREAPEAPLARLGRWLSRRVPEGLISRQEVVSAVPVALLGVEPGHTVLDVCAAPGSKTLQAIEKACPSGDSEGTGAVVANELSATRAWVLARRCALLGPAAGAVAVVQHKAQVFPGPGLFDRIICDVPCSGDGTMRKHPEKWRSWSPHLGRELHARQLQIAMRGLALLRVGGQMTYSTCSFNPLENEAVVASLLHRTDGAVVLKRPQSLQGLPVRPGLQHWEVVDESVGLLTTYDDILRLPKMLRRRYRRSMWPPKNAKDLNLQRCVRCVPFLANTGGFFVAVLAKVREWPAPGEPLQSSASEASF</sequence>
<dbReference type="GO" id="GO:0003723">
    <property type="term" value="F:RNA binding"/>
    <property type="evidence" value="ECO:0007669"/>
    <property type="project" value="UniProtKB-UniRule"/>
</dbReference>
<proteinExistence type="inferred from homology"/>
<dbReference type="OrthoDB" id="449348at2759"/>
<evidence type="ECO:0000256" key="3">
    <source>
        <dbReference type="ARBA" id="ARBA00022691"/>
    </source>
</evidence>
<comment type="similarity">
    <text evidence="5">Belongs to the class I-like SAM-binding methyltransferase superfamily. RsmB/NOP family.</text>
</comment>
<dbReference type="GO" id="GO:0001510">
    <property type="term" value="P:RNA methylation"/>
    <property type="evidence" value="ECO:0007669"/>
    <property type="project" value="InterPro"/>
</dbReference>
<protein>
    <submittedName>
        <fullName evidence="8">NSUN2 protein</fullName>
    </submittedName>
</protein>
<keyword evidence="1 5" id="KW-0489">Methyltransferase</keyword>
<keyword evidence="9" id="KW-1185">Reference proteome</keyword>
<dbReference type="Pfam" id="PF01189">
    <property type="entry name" value="Methyltr_RsmB-F"/>
    <property type="match status" value="1"/>
</dbReference>
<dbReference type="PANTHER" id="PTHR22808">
    <property type="entry name" value="NCL1 YEAST -RELATED NOL1/NOP2/FMU SUN DOMAIN-CONTAINING"/>
    <property type="match status" value="1"/>
</dbReference>
<name>A0A812UJN2_9DINO</name>
<dbReference type="InterPro" id="IPR001678">
    <property type="entry name" value="MeTrfase_RsmB-F_NOP2_dom"/>
</dbReference>
<feature type="binding site" evidence="5">
    <location>
        <begin position="263"/>
        <end position="269"/>
    </location>
    <ligand>
        <name>S-adenosyl-L-methionine</name>
        <dbReference type="ChEBI" id="CHEBI:59789"/>
    </ligand>
</feature>
<dbReference type="PRINTS" id="PR02008">
    <property type="entry name" value="RCMTFAMILY"/>
</dbReference>
<dbReference type="PANTHER" id="PTHR22808:SF6">
    <property type="entry name" value="SAM-DEPENDENT MTASE RSMB_NOP-TYPE DOMAIN-CONTAINING PROTEIN"/>
    <property type="match status" value="1"/>
</dbReference>
<evidence type="ECO:0000256" key="4">
    <source>
        <dbReference type="ARBA" id="ARBA00022884"/>
    </source>
</evidence>
<evidence type="ECO:0000256" key="2">
    <source>
        <dbReference type="ARBA" id="ARBA00022679"/>
    </source>
</evidence>
<evidence type="ECO:0000313" key="8">
    <source>
        <dbReference type="EMBL" id="CAE7570115.1"/>
    </source>
</evidence>
<evidence type="ECO:0000256" key="5">
    <source>
        <dbReference type="PROSITE-ProRule" id="PRU01023"/>
    </source>
</evidence>
<dbReference type="GO" id="GO:0008173">
    <property type="term" value="F:RNA methyltransferase activity"/>
    <property type="evidence" value="ECO:0007669"/>
    <property type="project" value="InterPro"/>
</dbReference>
<evidence type="ECO:0000313" key="9">
    <source>
        <dbReference type="Proteomes" id="UP000604046"/>
    </source>
</evidence>
<dbReference type="SUPFAM" id="SSF53335">
    <property type="entry name" value="S-adenosyl-L-methionine-dependent methyltransferases"/>
    <property type="match status" value="1"/>
</dbReference>
<gene>
    <name evidence="8" type="primary">NSUN2</name>
    <name evidence="8" type="ORF">SNAT2548_LOCUS32438</name>
</gene>
<organism evidence="8 9">
    <name type="scientific">Symbiodinium natans</name>
    <dbReference type="NCBI Taxonomy" id="878477"/>
    <lineage>
        <taxon>Eukaryota</taxon>
        <taxon>Sar</taxon>
        <taxon>Alveolata</taxon>
        <taxon>Dinophyceae</taxon>
        <taxon>Suessiales</taxon>
        <taxon>Symbiodiniaceae</taxon>
        <taxon>Symbiodinium</taxon>
    </lineage>
</organism>
<feature type="binding site" evidence="5">
    <location>
        <position position="293"/>
    </location>
    <ligand>
        <name>S-adenosyl-L-methionine</name>
        <dbReference type="ChEBI" id="CHEBI:59789"/>
    </ligand>
</feature>
<comment type="caution">
    <text evidence="8">The sequence shown here is derived from an EMBL/GenBank/DDBJ whole genome shotgun (WGS) entry which is preliminary data.</text>
</comment>
<dbReference type="AlphaFoldDB" id="A0A812UJN2"/>
<dbReference type="PROSITE" id="PS51686">
    <property type="entry name" value="SAM_MT_RSMB_NOP"/>
    <property type="match status" value="1"/>
</dbReference>
<feature type="active site" description="Nucleophile" evidence="5">
    <location>
        <position position="391"/>
    </location>
</feature>
<dbReference type="Proteomes" id="UP000604046">
    <property type="component" value="Unassembled WGS sequence"/>
</dbReference>
<evidence type="ECO:0000256" key="6">
    <source>
        <dbReference type="SAM" id="MobiDB-lite"/>
    </source>
</evidence>
<dbReference type="InterPro" id="IPR029063">
    <property type="entry name" value="SAM-dependent_MTases_sf"/>
</dbReference>
<dbReference type="Gene3D" id="3.40.50.150">
    <property type="entry name" value="Vaccinia Virus protein VP39"/>
    <property type="match status" value="1"/>
</dbReference>
<accession>A0A812UJN2</accession>
<feature type="binding site" evidence="5">
    <location>
        <position position="338"/>
    </location>
    <ligand>
        <name>S-adenosyl-L-methionine</name>
        <dbReference type="ChEBI" id="CHEBI:59789"/>
    </ligand>
</feature>
<dbReference type="InterPro" id="IPR049560">
    <property type="entry name" value="MeTrfase_RsmB-F_NOP2_cat"/>
</dbReference>
<keyword evidence="3 5" id="KW-0949">S-adenosyl-L-methionine</keyword>
<evidence type="ECO:0000256" key="1">
    <source>
        <dbReference type="ARBA" id="ARBA00022603"/>
    </source>
</evidence>
<evidence type="ECO:0000259" key="7">
    <source>
        <dbReference type="PROSITE" id="PS51686"/>
    </source>
</evidence>
<reference evidence="8" key="1">
    <citation type="submission" date="2021-02" db="EMBL/GenBank/DDBJ databases">
        <authorList>
            <person name="Dougan E. K."/>
            <person name="Rhodes N."/>
            <person name="Thang M."/>
            <person name="Chan C."/>
        </authorList>
    </citation>
    <scope>NUCLEOTIDE SEQUENCE</scope>
</reference>
<keyword evidence="2 5" id="KW-0808">Transferase</keyword>
<comment type="caution">
    <text evidence="5">Lacks conserved residue(s) required for the propagation of feature annotation.</text>
</comment>
<keyword evidence="4 5" id="KW-0694">RNA-binding</keyword>
<dbReference type="EMBL" id="CAJNDS010002711">
    <property type="protein sequence ID" value="CAE7570115.1"/>
    <property type="molecule type" value="Genomic_DNA"/>
</dbReference>
<dbReference type="InterPro" id="IPR023267">
    <property type="entry name" value="RCMT"/>
</dbReference>
<feature type="domain" description="SAM-dependent MTase RsmB/NOP-type" evidence="7">
    <location>
        <begin position="144"/>
        <end position="499"/>
    </location>
</feature>
<feature type="region of interest" description="Disordered" evidence="6">
    <location>
        <begin position="77"/>
        <end position="113"/>
    </location>
</feature>